<dbReference type="Proteomes" id="UP000202086">
    <property type="component" value="Segment"/>
</dbReference>
<accession>R4TI27</accession>
<protein>
    <submittedName>
        <fullName evidence="1">Uncharacterized protein</fullName>
    </submittedName>
</protein>
<proteinExistence type="predicted"/>
<evidence type="ECO:0000313" key="1">
    <source>
        <dbReference type="EMBL" id="AGM11991.1"/>
    </source>
</evidence>
<dbReference type="GeneID" id="16193481"/>
<reference evidence="1 2" key="1">
    <citation type="submission" date="2012-12" db="EMBL/GenBank/DDBJ databases">
        <authorList>
            <person name="Sencilo A."/>
            <person name="Jacobs-Sera D."/>
            <person name="Russell D.A."/>
            <person name="Ko C."/>
            <person name="Atanasova N."/>
            <person name="Osterlund E."/>
            <person name="Oksanen H.M."/>
            <person name="Bamford D.H."/>
            <person name="Hatfull G.F."/>
            <person name="Roine E."/>
            <person name="Hendrix R.W."/>
        </authorList>
    </citation>
    <scope>NUCLEOTIDE SEQUENCE [LARGE SCALE GENOMIC DNA]</scope>
</reference>
<dbReference type="RefSeq" id="YP_008059694.1">
    <property type="nucleotide sequence ID" value="NC_021330.1"/>
</dbReference>
<gene>
    <name evidence="1" type="primary">133</name>
    <name evidence="1" type="ORF">DNAM5_133</name>
</gene>
<keyword evidence="2" id="KW-1185">Reference proteome</keyword>
<dbReference type="KEGG" id="vg:16193481"/>
<evidence type="ECO:0000313" key="2">
    <source>
        <dbReference type="Proteomes" id="UP000202086"/>
    </source>
</evidence>
<sequence>MESLTSEPEIDIVVDEETGDFTMLTGEELREHRGSAWFDDERDEQFWDQRCEQ</sequence>
<dbReference type="OrthoDB" id="36484at10239"/>
<name>R4TI27_9CAUD</name>
<organism evidence="1 2">
    <name type="scientific">Haloarcula californiae tailed virus 1</name>
    <dbReference type="NCBI Taxonomy" id="1273746"/>
    <lineage>
        <taxon>Viruses</taxon>
        <taxon>Duplodnaviria</taxon>
        <taxon>Heunggongvirae</taxon>
        <taxon>Uroviricota</taxon>
        <taxon>Caudoviricetes</taxon>
        <taxon>Thumleimavirales</taxon>
        <taxon>Druskaviridae</taxon>
        <taxon>Hacavirus</taxon>
        <taxon>Hacavirus italiense</taxon>
        <taxon>Hacavirus HCTV1</taxon>
    </lineage>
</organism>
<dbReference type="EMBL" id="KC292029">
    <property type="protein sequence ID" value="AGM11991.1"/>
    <property type="molecule type" value="Genomic_DNA"/>
</dbReference>